<dbReference type="Ensembl" id="ENSPMET00000021967.1">
    <property type="protein sequence ID" value="ENSPMEP00000030206.1"/>
    <property type="gene ID" value="ENSPMEG00000016863.1"/>
</dbReference>
<evidence type="ECO:0000256" key="1">
    <source>
        <dbReference type="PROSITE-ProRule" id="PRU01211"/>
    </source>
</evidence>
<feature type="binding site" evidence="1">
    <location>
        <position position="137"/>
    </location>
    <ligand>
        <name>Zn(2+)</name>
        <dbReference type="ChEBI" id="CHEBI:29105"/>
        <note>catalytic</note>
    </ligand>
</feature>
<dbReference type="Pfam" id="PF01400">
    <property type="entry name" value="Astacin"/>
    <property type="match status" value="1"/>
</dbReference>
<evidence type="ECO:0000256" key="2">
    <source>
        <dbReference type="RuleBase" id="RU361183"/>
    </source>
</evidence>
<dbReference type="InterPro" id="IPR024079">
    <property type="entry name" value="MetalloPept_cat_dom_sf"/>
</dbReference>
<organism evidence="4 5">
    <name type="scientific">Poecilia mexicana</name>
    <dbReference type="NCBI Taxonomy" id="48701"/>
    <lineage>
        <taxon>Eukaryota</taxon>
        <taxon>Metazoa</taxon>
        <taxon>Chordata</taxon>
        <taxon>Craniata</taxon>
        <taxon>Vertebrata</taxon>
        <taxon>Euteleostomi</taxon>
        <taxon>Actinopterygii</taxon>
        <taxon>Neopterygii</taxon>
        <taxon>Teleostei</taxon>
        <taxon>Neoteleostei</taxon>
        <taxon>Acanthomorphata</taxon>
        <taxon>Ovalentaria</taxon>
        <taxon>Atherinomorphae</taxon>
        <taxon>Cyprinodontiformes</taxon>
        <taxon>Poeciliidae</taxon>
        <taxon>Poeciliinae</taxon>
        <taxon>Poecilia</taxon>
    </lineage>
</organism>
<dbReference type="InterPro" id="IPR001506">
    <property type="entry name" value="Peptidase_M12A"/>
</dbReference>
<evidence type="ECO:0000313" key="5">
    <source>
        <dbReference type="Proteomes" id="UP000261480"/>
    </source>
</evidence>
<dbReference type="PROSITE" id="PS51864">
    <property type="entry name" value="ASTACIN"/>
    <property type="match status" value="1"/>
</dbReference>
<accession>A0A3B3YRX5</accession>
<comment type="caution">
    <text evidence="1">Lacks conserved residue(s) required for the propagation of feature annotation.</text>
</comment>
<name>A0A3B3YRX5_9TELE</name>
<dbReference type="PANTHER" id="PTHR10127">
    <property type="entry name" value="DISCOIDIN, CUB, EGF, LAMININ , AND ZINC METALLOPROTEASE DOMAIN CONTAINING"/>
    <property type="match status" value="1"/>
</dbReference>
<reference evidence="4" key="2">
    <citation type="submission" date="2025-09" db="UniProtKB">
        <authorList>
            <consortium name="Ensembl"/>
        </authorList>
    </citation>
    <scope>IDENTIFICATION</scope>
</reference>
<keyword evidence="1 2" id="KW-0479">Metal-binding</keyword>
<comment type="cofactor">
    <cofactor evidence="1 2">
        <name>Zn(2+)</name>
        <dbReference type="ChEBI" id="CHEBI:29105"/>
    </cofactor>
    <text evidence="1 2">Binds 1 zinc ion per subunit.</text>
</comment>
<dbReference type="Gene3D" id="3.40.390.10">
    <property type="entry name" value="Collagenase (Catalytic Domain)"/>
    <property type="match status" value="1"/>
</dbReference>
<dbReference type="GO" id="GO:0006508">
    <property type="term" value="P:proteolysis"/>
    <property type="evidence" value="ECO:0007669"/>
    <property type="project" value="UniProtKB-KW"/>
</dbReference>
<reference evidence="4" key="1">
    <citation type="submission" date="2025-08" db="UniProtKB">
        <authorList>
            <consortium name="Ensembl"/>
        </authorList>
    </citation>
    <scope>IDENTIFICATION</scope>
</reference>
<keyword evidence="1 2" id="KW-0862">Zinc</keyword>
<evidence type="ECO:0000259" key="3">
    <source>
        <dbReference type="PROSITE" id="PS51864"/>
    </source>
</evidence>
<dbReference type="PRINTS" id="PR00480">
    <property type="entry name" value="ASTACIN"/>
</dbReference>
<keyword evidence="1 2" id="KW-0378">Hydrolase</keyword>
<sequence>MYGCVFKVPNANIVNLVNALGFIELSVKGDLCMNCNTFLLTGSAGMLLEGDVYIPTTRTAMKSLNNQGIVEIPFVINNTEKIQCLSSFVFFFLFHFPSCFSLLGCIGDKQVASLQTLGCVHHGIVQHEPLHTLGFYHKHTRSNRDQFVKIHWENIKECKKKNLWTQIISPRIDDSSGALTFMPVPDPNVPIGQRSGLSDIDILRVNELYKCRSDSG</sequence>
<feature type="binding site" evidence="1">
    <location>
        <position position="127"/>
    </location>
    <ligand>
        <name>Zn(2+)</name>
        <dbReference type="ChEBI" id="CHEBI:29105"/>
        <note>catalytic</note>
    </ligand>
</feature>
<dbReference type="SMART" id="SM00235">
    <property type="entry name" value="ZnMc"/>
    <property type="match status" value="1"/>
</dbReference>
<feature type="binding site" evidence="1">
    <location>
        <position position="131"/>
    </location>
    <ligand>
        <name>Zn(2+)</name>
        <dbReference type="ChEBI" id="CHEBI:29105"/>
        <note>catalytic</note>
    </ligand>
</feature>
<feature type="domain" description="Peptidase M12A" evidence="3">
    <location>
        <begin position="1"/>
        <end position="212"/>
    </location>
</feature>
<dbReference type="InterPro" id="IPR006026">
    <property type="entry name" value="Peptidase_Metallo"/>
</dbReference>
<feature type="active site" evidence="1">
    <location>
        <position position="128"/>
    </location>
</feature>
<dbReference type="SUPFAM" id="SSF55486">
    <property type="entry name" value="Metalloproteases ('zincins'), catalytic domain"/>
    <property type="match status" value="1"/>
</dbReference>
<dbReference type="AlphaFoldDB" id="A0A3B3YRX5"/>
<evidence type="ECO:0000313" key="4">
    <source>
        <dbReference type="Ensembl" id="ENSPMEP00000030206.1"/>
    </source>
</evidence>
<proteinExistence type="predicted"/>
<keyword evidence="5" id="KW-1185">Reference proteome</keyword>
<keyword evidence="1 2" id="KW-0645">Protease</keyword>
<keyword evidence="1 2" id="KW-0482">Metalloprotease</keyword>
<dbReference type="GO" id="GO:0004222">
    <property type="term" value="F:metalloendopeptidase activity"/>
    <property type="evidence" value="ECO:0007669"/>
    <property type="project" value="UniProtKB-UniRule"/>
</dbReference>
<dbReference type="PANTHER" id="PTHR10127:SF839">
    <property type="entry name" value="HATCHING ENZYME 1.2-RELATED"/>
    <property type="match status" value="1"/>
</dbReference>
<protein>
    <recommendedName>
        <fullName evidence="2">Metalloendopeptidase</fullName>
        <ecNumber evidence="2">3.4.24.-</ecNumber>
    </recommendedName>
</protein>
<dbReference type="GO" id="GO:0008270">
    <property type="term" value="F:zinc ion binding"/>
    <property type="evidence" value="ECO:0007669"/>
    <property type="project" value="UniProtKB-UniRule"/>
</dbReference>
<dbReference type="EC" id="3.4.24.-" evidence="2"/>
<dbReference type="Proteomes" id="UP000261480">
    <property type="component" value="Unplaced"/>
</dbReference>